<dbReference type="Proteomes" id="UP001597229">
    <property type="component" value="Unassembled WGS sequence"/>
</dbReference>
<reference evidence="2" key="1">
    <citation type="journal article" date="2019" name="Int. J. Syst. Evol. Microbiol.">
        <title>The Global Catalogue of Microorganisms (GCM) 10K type strain sequencing project: providing services to taxonomists for standard genome sequencing and annotation.</title>
        <authorList>
            <consortium name="The Broad Institute Genomics Platform"/>
            <consortium name="The Broad Institute Genome Sequencing Center for Infectious Disease"/>
            <person name="Wu L."/>
            <person name="Ma J."/>
        </authorList>
    </citation>
    <scope>NUCLEOTIDE SEQUENCE [LARGE SCALE GENOMIC DNA]</scope>
    <source>
        <strain evidence="2">CCUG 52478</strain>
    </source>
</reference>
<name>A0ABW3VX93_9ACTN</name>
<accession>A0ABW3VX93</accession>
<evidence type="ECO:0000313" key="2">
    <source>
        <dbReference type="Proteomes" id="UP001597229"/>
    </source>
</evidence>
<organism evidence="1 2">
    <name type="scientific">Nocardioides ginsengisoli</name>
    <dbReference type="NCBI Taxonomy" id="363868"/>
    <lineage>
        <taxon>Bacteria</taxon>
        <taxon>Bacillati</taxon>
        <taxon>Actinomycetota</taxon>
        <taxon>Actinomycetes</taxon>
        <taxon>Propionibacteriales</taxon>
        <taxon>Nocardioidaceae</taxon>
        <taxon>Nocardioides</taxon>
    </lineage>
</organism>
<proteinExistence type="predicted"/>
<evidence type="ECO:0000313" key="1">
    <source>
        <dbReference type="EMBL" id="MFD1246725.1"/>
    </source>
</evidence>
<gene>
    <name evidence="1" type="ORF">ACFQ3F_02885</name>
</gene>
<protein>
    <submittedName>
        <fullName evidence="1">Uncharacterized protein</fullName>
    </submittedName>
</protein>
<keyword evidence="2" id="KW-1185">Reference proteome</keyword>
<dbReference type="EMBL" id="JBHTLX010000005">
    <property type="protein sequence ID" value="MFD1246725.1"/>
    <property type="molecule type" value="Genomic_DNA"/>
</dbReference>
<dbReference type="RefSeq" id="WP_367917796.1">
    <property type="nucleotide sequence ID" value="NZ_BAABAC010000005.1"/>
</dbReference>
<sequence>MYPAKDARELAILLRISREFDVVGDVTATVDNPSELLAWALTLTRPDVVAWRAGPTGHRFIQVTADRSRPPVRGRVTAVLASEQHLEYWDALGLADLEPGQRHELDVPALSAAWAIMPVGASGTEAPTPAEPPTEQAR</sequence>
<comment type="caution">
    <text evidence="1">The sequence shown here is derived from an EMBL/GenBank/DDBJ whole genome shotgun (WGS) entry which is preliminary data.</text>
</comment>